<protein>
    <recommendedName>
        <fullName evidence="6">Glycosyltransferase family 1 protein</fullName>
    </recommendedName>
</protein>
<evidence type="ECO:0008006" key="6">
    <source>
        <dbReference type="Google" id="ProtNLM"/>
    </source>
</evidence>
<dbReference type="Proteomes" id="UP000230556">
    <property type="component" value="Unassembled WGS sequence"/>
</dbReference>
<dbReference type="GO" id="GO:0016757">
    <property type="term" value="F:glycosyltransferase activity"/>
    <property type="evidence" value="ECO:0007669"/>
    <property type="project" value="InterPro"/>
</dbReference>
<dbReference type="PANTHER" id="PTHR46401">
    <property type="entry name" value="GLYCOSYLTRANSFERASE WBBK-RELATED"/>
    <property type="match status" value="1"/>
</dbReference>
<accession>A0A2M7FQ18</accession>
<dbReference type="AlphaFoldDB" id="A0A2M7FQ18"/>
<sequence length="285" mass="31886">MKIGIDVSQMCYEGTGVARYVHDLSQALLQVGQGQHEIIFFAGALRQRAFFTRLMAELPWSTATWKIVPFPPKIARIVFGLLPIKIESFTGYLDIFHASDWSQPNTLAPSVTTVHDLVFKKYPDTVDPLIRRSQEQRLKKVVSQGIHLIADSKSTKDDLMEIYHLPTTRIDVVYPGIDPSYSPQSSKEIERVKTKYKLPDQYLLSVGTQEPRKNLTRLKEAVSGLDLPLVLVGKYGWGEKTQTLGYVPDSDLPALYSGASVFVYPSLYEGFGFPVLEAMACGTPV</sequence>
<feature type="non-terminal residue" evidence="4">
    <location>
        <position position="285"/>
    </location>
</feature>
<evidence type="ECO:0000313" key="4">
    <source>
        <dbReference type="EMBL" id="PIW07817.1"/>
    </source>
</evidence>
<dbReference type="CDD" id="cd03809">
    <property type="entry name" value="GT4_MtfB-like"/>
    <property type="match status" value="1"/>
</dbReference>
<feature type="domain" description="Glycosyltransferase subfamily 4-like N-terminal" evidence="3">
    <location>
        <begin position="16"/>
        <end position="180"/>
    </location>
</feature>
<dbReference type="EMBL" id="PFFO01000096">
    <property type="protein sequence ID" value="PIW07817.1"/>
    <property type="molecule type" value="Genomic_DNA"/>
</dbReference>
<reference evidence="5" key="1">
    <citation type="submission" date="2017-09" db="EMBL/GenBank/DDBJ databases">
        <title>Depth-based differentiation of microbial function through sediment-hosted aquifers and enrichment of novel symbionts in the deep terrestrial subsurface.</title>
        <authorList>
            <person name="Probst A.J."/>
            <person name="Ladd B."/>
            <person name="Jarett J.K."/>
            <person name="Geller-Mcgrath D.E."/>
            <person name="Sieber C.M.K."/>
            <person name="Emerson J.B."/>
            <person name="Anantharaman K."/>
            <person name="Thomas B.C."/>
            <person name="Malmstrom R."/>
            <person name="Stieglmeier M."/>
            <person name="Klingl A."/>
            <person name="Woyke T."/>
            <person name="Ryan C.M."/>
            <person name="Banfield J.F."/>
        </authorList>
    </citation>
    <scope>NUCLEOTIDE SEQUENCE [LARGE SCALE GENOMIC DNA]</scope>
</reference>
<dbReference type="InterPro" id="IPR001296">
    <property type="entry name" value="Glyco_trans_1"/>
</dbReference>
<dbReference type="Pfam" id="PF00534">
    <property type="entry name" value="Glycos_transf_1"/>
    <property type="match status" value="1"/>
</dbReference>
<evidence type="ECO:0000313" key="5">
    <source>
        <dbReference type="Proteomes" id="UP000230556"/>
    </source>
</evidence>
<proteinExistence type="predicted"/>
<dbReference type="Pfam" id="PF13439">
    <property type="entry name" value="Glyco_transf_4"/>
    <property type="match status" value="1"/>
</dbReference>
<organism evidence="4 5">
    <name type="scientific">Candidatus Collierbacteria bacterium CG17_big_fil_post_rev_8_21_14_2_50_45_7</name>
    <dbReference type="NCBI Taxonomy" id="1974536"/>
    <lineage>
        <taxon>Bacteria</taxon>
        <taxon>Candidatus Collieribacteriota</taxon>
    </lineage>
</organism>
<gene>
    <name evidence="4" type="ORF">COW38_02190</name>
</gene>
<keyword evidence="1" id="KW-0808">Transferase</keyword>
<evidence type="ECO:0000259" key="3">
    <source>
        <dbReference type="Pfam" id="PF13439"/>
    </source>
</evidence>
<evidence type="ECO:0000259" key="2">
    <source>
        <dbReference type="Pfam" id="PF00534"/>
    </source>
</evidence>
<dbReference type="SUPFAM" id="SSF53756">
    <property type="entry name" value="UDP-Glycosyltransferase/glycogen phosphorylase"/>
    <property type="match status" value="1"/>
</dbReference>
<evidence type="ECO:0000256" key="1">
    <source>
        <dbReference type="ARBA" id="ARBA00022679"/>
    </source>
</evidence>
<name>A0A2M7FQ18_9BACT</name>
<dbReference type="Gene3D" id="3.40.50.2000">
    <property type="entry name" value="Glycogen Phosphorylase B"/>
    <property type="match status" value="2"/>
</dbReference>
<feature type="domain" description="Glycosyl transferase family 1" evidence="2">
    <location>
        <begin position="187"/>
        <end position="285"/>
    </location>
</feature>
<dbReference type="GO" id="GO:0009103">
    <property type="term" value="P:lipopolysaccharide biosynthetic process"/>
    <property type="evidence" value="ECO:0007669"/>
    <property type="project" value="TreeGrafter"/>
</dbReference>
<comment type="caution">
    <text evidence="4">The sequence shown here is derived from an EMBL/GenBank/DDBJ whole genome shotgun (WGS) entry which is preliminary data.</text>
</comment>
<dbReference type="PANTHER" id="PTHR46401:SF2">
    <property type="entry name" value="GLYCOSYLTRANSFERASE WBBK-RELATED"/>
    <property type="match status" value="1"/>
</dbReference>
<dbReference type="InterPro" id="IPR028098">
    <property type="entry name" value="Glyco_trans_4-like_N"/>
</dbReference>